<evidence type="ECO:0000256" key="1">
    <source>
        <dbReference type="SAM" id="MobiDB-lite"/>
    </source>
</evidence>
<keyword evidence="3" id="KW-1185">Reference proteome</keyword>
<dbReference type="EMBL" id="JAVAIM010000001">
    <property type="protein sequence ID" value="MDP4574311.1"/>
    <property type="molecule type" value="Genomic_DNA"/>
</dbReference>
<protein>
    <submittedName>
        <fullName evidence="2">Uncharacterized protein</fullName>
    </submittedName>
</protein>
<name>A0ABT9HMD7_9SPHN</name>
<reference evidence="2 3" key="1">
    <citation type="submission" date="2023-08" db="EMBL/GenBank/DDBJ databases">
        <title>genomic of G39.</title>
        <authorList>
            <person name="Wang Y."/>
        </authorList>
    </citation>
    <scope>NUCLEOTIDE SEQUENCE [LARGE SCALE GENOMIC DNA]</scope>
    <source>
        <strain evidence="2 3">G39</strain>
    </source>
</reference>
<accession>A0ABT9HMD7</accession>
<gene>
    <name evidence="2" type="ORF">Q9K02_04065</name>
</gene>
<comment type="caution">
    <text evidence="2">The sequence shown here is derived from an EMBL/GenBank/DDBJ whole genome shotgun (WGS) entry which is preliminary data.</text>
</comment>
<sequence>MSSMSFHSSRPDRWVKPKPVSDSSARFQTYGKILPMESEEPGFLARLFGRR</sequence>
<dbReference type="Proteomes" id="UP001240639">
    <property type="component" value="Unassembled WGS sequence"/>
</dbReference>
<organism evidence="2 3">
    <name type="scientific">Qipengyuania profundimaris</name>
    <dbReference type="NCBI Taxonomy" id="3067652"/>
    <lineage>
        <taxon>Bacteria</taxon>
        <taxon>Pseudomonadati</taxon>
        <taxon>Pseudomonadota</taxon>
        <taxon>Alphaproteobacteria</taxon>
        <taxon>Sphingomonadales</taxon>
        <taxon>Erythrobacteraceae</taxon>
        <taxon>Qipengyuania</taxon>
    </lineage>
</organism>
<proteinExistence type="predicted"/>
<feature type="region of interest" description="Disordered" evidence="1">
    <location>
        <begin position="1"/>
        <end position="23"/>
    </location>
</feature>
<evidence type="ECO:0000313" key="2">
    <source>
        <dbReference type="EMBL" id="MDP4574311.1"/>
    </source>
</evidence>
<dbReference type="RefSeq" id="WP_278327603.1">
    <property type="nucleotide sequence ID" value="NZ_JAVAIM010000001.1"/>
</dbReference>
<evidence type="ECO:0000313" key="3">
    <source>
        <dbReference type="Proteomes" id="UP001240639"/>
    </source>
</evidence>